<dbReference type="SUPFAM" id="SSF50037">
    <property type="entry name" value="C-terminal domain of transcriptional repressors"/>
    <property type="match status" value="1"/>
</dbReference>
<dbReference type="EMBL" id="SNWF01000011">
    <property type="protein sequence ID" value="TDN87287.1"/>
    <property type="molecule type" value="Genomic_DNA"/>
</dbReference>
<dbReference type="AlphaFoldDB" id="A0A4R6FZF2"/>
<keyword evidence="4" id="KW-1185">Reference proteome</keyword>
<keyword evidence="1" id="KW-0408">Iron</keyword>
<dbReference type="SMART" id="SM00899">
    <property type="entry name" value="FeoA"/>
    <property type="match status" value="1"/>
</dbReference>
<name>A0A4R6FZF2_9BURK</name>
<gene>
    <name evidence="3" type="ORF">EV677_2998</name>
</gene>
<dbReference type="PANTHER" id="PTHR42954">
    <property type="entry name" value="FE(2+) TRANSPORT PROTEIN A"/>
    <property type="match status" value="1"/>
</dbReference>
<dbReference type="Pfam" id="PF04023">
    <property type="entry name" value="FeoA"/>
    <property type="match status" value="1"/>
</dbReference>
<dbReference type="PANTHER" id="PTHR42954:SF2">
    <property type="entry name" value="FE(2+) TRANSPORT PROTEIN A"/>
    <property type="match status" value="1"/>
</dbReference>
<evidence type="ECO:0000259" key="2">
    <source>
        <dbReference type="SMART" id="SM00899"/>
    </source>
</evidence>
<evidence type="ECO:0000256" key="1">
    <source>
        <dbReference type="ARBA" id="ARBA00023004"/>
    </source>
</evidence>
<sequence>MNFARIPADPQPASKLEYNENHCYLNWFCVNLSELPPFTSAVVDQVTNIESDDPIAKRLRELGFVSGEPVRIVASGPMGADPLLVQIGFTRFALRRSEAQRVSIHLDN</sequence>
<evidence type="ECO:0000313" key="3">
    <source>
        <dbReference type="EMBL" id="TDN87287.1"/>
    </source>
</evidence>
<evidence type="ECO:0000313" key="4">
    <source>
        <dbReference type="Proteomes" id="UP000294737"/>
    </source>
</evidence>
<proteinExistence type="predicted"/>
<dbReference type="InterPro" id="IPR052713">
    <property type="entry name" value="FeoA"/>
</dbReference>
<dbReference type="InterPro" id="IPR007167">
    <property type="entry name" value="Fe-transptr_FeoA-like"/>
</dbReference>
<organism evidence="3 4">
    <name type="scientific">Herminiimonas fonticola</name>
    <dbReference type="NCBI Taxonomy" id="303380"/>
    <lineage>
        <taxon>Bacteria</taxon>
        <taxon>Pseudomonadati</taxon>
        <taxon>Pseudomonadota</taxon>
        <taxon>Betaproteobacteria</taxon>
        <taxon>Burkholderiales</taxon>
        <taxon>Oxalobacteraceae</taxon>
        <taxon>Herminiimonas</taxon>
    </lineage>
</organism>
<dbReference type="Gene3D" id="2.30.30.90">
    <property type="match status" value="1"/>
</dbReference>
<accession>A0A4R6FZF2</accession>
<dbReference type="InterPro" id="IPR008988">
    <property type="entry name" value="Transcriptional_repressor_C"/>
</dbReference>
<reference evidence="3 4" key="1">
    <citation type="submission" date="2019-03" db="EMBL/GenBank/DDBJ databases">
        <title>Genomic Encyclopedia of Type Strains, Phase IV (KMG-IV): sequencing the most valuable type-strain genomes for metagenomic binning, comparative biology and taxonomic classification.</title>
        <authorList>
            <person name="Goeker M."/>
        </authorList>
    </citation>
    <scope>NUCLEOTIDE SEQUENCE [LARGE SCALE GENOMIC DNA]</scope>
    <source>
        <strain evidence="3 4">DSM 18555</strain>
    </source>
</reference>
<comment type="caution">
    <text evidence="3">The sequence shown here is derived from an EMBL/GenBank/DDBJ whole genome shotgun (WGS) entry which is preliminary data.</text>
</comment>
<protein>
    <submittedName>
        <fullName evidence="3">Ferrous iron transport protein A</fullName>
    </submittedName>
</protein>
<feature type="domain" description="Ferrous iron transporter FeoA-like" evidence="2">
    <location>
        <begin position="30"/>
        <end position="106"/>
    </location>
</feature>
<dbReference type="GO" id="GO:0046914">
    <property type="term" value="F:transition metal ion binding"/>
    <property type="evidence" value="ECO:0007669"/>
    <property type="project" value="InterPro"/>
</dbReference>
<dbReference type="Proteomes" id="UP000294737">
    <property type="component" value="Unassembled WGS sequence"/>
</dbReference>
<dbReference type="InterPro" id="IPR038157">
    <property type="entry name" value="FeoA_core_dom"/>
</dbReference>